<name>A0A2N5UB82_9BASI</name>
<accession>A0A2N5UB82</accession>
<organism evidence="1 2">
    <name type="scientific">Puccinia coronata f. sp. avenae</name>
    <dbReference type="NCBI Taxonomy" id="200324"/>
    <lineage>
        <taxon>Eukaryota</taxon>
        <taxon>Fungi</taxon>
        <taxon>Dikarya</taxon>
        <taxon>Basidiomycota</taxon>
        <taxon>Pucciniomycotina</taxon>
        <taxon>Pucciniomycetes</taxon>
        <taxon>Pucciniales</taxon>
        <taxon>Pucciniaceae</taxon>
        <taxon>Puccinia</taxon>
    </lineage>
</organism>
<proteinExistence type="predicted"/>
<evidence type="ECO:0000313" key="1">
    <source>
        <dbReference type="EMBL" id="PLW35006.1"/>
    </source>
</evidence>
<reference evidence="1 2" key="1">
    <citation type="submission" date="2017-11" db="EMBL/GenBank/DDBJ databases">
        <title>De novo assembly and phasing of dikaryotic genomes from two isolates of Puccinia coronata f. sp. avenae, the causal agent of oat crown rust.</title>
        <authorList>
            <person name="Miller M.E."/>
            <person name="Zhang Y."/>
            <person name="Omidvar V."/>
            <person name="Sperschneider J."/>
            <person name="Schwessinger B."/>
            <person name="Raley C."/>
            <person name="Palmer J.M."/>
            <person name="Garnica D."/>
            <person name="Upadhyaya N."/>
            <person name="Rathjen J."/>
            <person name="Taylor J.M."/>
            <person name="Park R.F."/>
            <person name="Dodds P.N."/>
            <person name="Hirsch C.D."/>
            <person name="Kianian S.F."/>
            <person name="Figueroa M."/>
        </authorList>
    </citation>
    <scope>NUCLEOTIDE SEQUENCE [LARGE SCALE GENOMIC DNA]</scope>
    <source>
        <strain evidence="1">12SD80</strain>
    </source>
</reference>
<dbReference type="EMBL" id="PGCI01000186">
    <property type="protein sequence ID" value="PLW35006.1"/>
    <property type="molecule type" value="Genomic_DNA"/>
</dbReference>
<comment type="caution">
    <text evidence="1">The sequence shown here is derived from an EMBL/GenBank/DDBJ whole genome shotgun (WGS) entry which is preliminary data.</text>
</comment>
<evidence type="ECO:0000313" key="2">
    <source>
        <dbReference type="Proteomes" id="UP000235392"/>
    </source>
</evidence>
<protein>
    <submittedName>
        <fullName evidence="1">Uncharacterized protein</fullName>
    </submittedName>
</protein>
<sequence>MLAAPAYLWLMERLQDVQFEYSLQELIPASRVMIAKLKEYFDPAVKNPVYICSTLLDPWIKATALTDTVLELINMTKQEVVCMFKDQAEQFEPSQYKQATNPDKEEDLANES</sequence>
<dbReference type="Proteomes" id="UP000235392">
    <property type="component" value="Unassembled WGS sequence"/>
</dbReference>
<gene>
    <name evidence="1" type="ORF">PCASD_15331</name>
</gene>
<dbReference type="AlphaFoldDB" id="A0A2N5UB82"/>